<feature type="transmembrane region" description="Helical" evidence="7">
    <location>
        <begin position="217"/>
        <end position="236"/>
    </location>
</feature>
<dbReference type="InterPro" id="IPR050833">
    <property type="entry name" value="Poly_Biosynth_Transport"/>
</dbReference>
<evidence type="ECO:0000256" key="6">
    <source>
        <dbReference type="ARBA" id="ARBA00023136"/>
    </source>
</evidence>
<dbReference type="Pfam" id="PF13440">
    <property type="entry name" value="Polysacc_synt_3"/>
    <property type="match status" value="1"/>
</dbReference>
<feature type="transmembrane region" description="Helical" evidence="7">
    <location>
        <begin position="21"/>
        <end position="40"/>
    </location>
</feature>
<dbReference type="Proteomes" id="UP000824055">
    <property type="component" value="Unassembled WGS sequence"/>
</dbReference>
<dbReference type="GO" id="GO:0005886">
    <property type="term" value="C:plasma membrane"/>
    <property type="evidence" value="ECO:0007669"/>
    <property type="project" value="UniProtKB-SubCell"/>
</dbReference>
<feature type="transmembrane region" description="Helical" evidence="7">
    <location>
        <begin position="82"/>
        <end position="108"/>
    </location>
</feature>
<evidence type="ECO:0000256" key="4">
    <source>
        <dbReference type="ARBA" id="ARBA00022692"/>
    </source>
</evidence>
<feature type="transmembrane region" description="Helical" evidence="7">
    <location>
        <begin position="46"/>
        <end position="70"/>
    </location>
</feature>
<comment type="subcellular location">
    <subcellularLocation>
        <location evidence="1">Cell membrane</location>
        <topology evidence="1">Multi-pass membrane protein</topology>
    </subcellularLocation>
</comment>
<feature type="transmembrane region" description="Helical" evidence="7">
    <location>
        <begin position="148"/>
        <end position="167"/>
    </location>
</feature>
<feature type="transmembrane region" description="Helical" evidence="7">
    <location>
        <begin position="413"/>
        <end position="434"/>
    </location>
</feature>
<protein>
    <submittedName>
        <fullName evidence="8">Lipopolysaccharide biosynthesis protein</fullName>
    </submittedName>
</protein>
<feature type="transmembrane region" description="Helical" evidence="7">
    <location>
        <begin position="295"/>
        <end position="315"/>
    </location>
</feature>
<feature type="transmembrane region" description="Helical" evidence="7">
    <location>
        <begin position="120"/>
        <end position="139"/>
    </location>
</feature>
<evidence type="ECO:0000313" key="9">
    <source>
        <dbReference type="Proteomes" id="UP000824055"/>
    </source>
</evidence>
<evidence type="ECO:0000256" key="2">
    <source>
        <dbReference type="ARBA" id="ARBA00007430"/>
    </source>
</evidence>
<gene>
    <name evidence="8" type="ORF">H9966_02970</name>
</gene>
<feature type="transmembrane region" description="Helical" evidence="7">
    <location>
        <begin position="440"/>
        <end position="459"/>
    </location>
</feature>
<proteinExistence type="inferred from homology"/>
<evidence type="ECO:0000256" key="3">
    <source>
        <dbReference type="ARBA" id="ARBA00022475"/>
    </source>
</evidence>
<dbReference type="EMBL" id="DXBE01000025">
    <property type="protein sequence ID" value="HIZ68834.1"/>
    <property type="molecule type" value="Genomic_DNA"/>
</dbReference>
<accession>A0A9D2FWU4</accession>
<reference evidence="8" key="2">
    <citation type="submission" date="2021-04" db="EMBL/GenBank/DDBJ databases">
        <authorList>
            <person name="Gilroy R."/>
        </authorList>
    </citation>
    <scope>NUCLEOTIDE SEQUENCE</scope>
    <source>
        <strain evidence="8">ChiHecec3B27-8219</strain>
    </source>
</reference>
<dbReference type="CDD" id="cd13127">
    <property type="entry name" value="MATE_tuaB_like"/>
    <property type="match status" value="1"/>
</dbReference>
<keyword evidence="4 7" id="KW-0812">Transmembrane</keyword>
<dbReference type="PANTHER" id="PTHR30250:SF10">
    <property type="entry name" value="LIPOPOLYSACCHARIDE BIOSYNTHESIS PROTEIN WZXC"/>
    <property type="match status" value="1"/>
</dbReference>
<evidence type="ECO:0000256" key="1">
    <source>
        <dbReference type="ARBA" id="ARBA00004651"/>
    </source>
</evidence>
<keyword evidence="5 7" id="KW-1133">Transmembrane helix</keyword>
<feature type="transmembrane region" description="Helical" evidence="7">
    <location>
        <begin position="356"/>
        <end position="374"/>
    </location>
</feature>
<evidence type="ECO:0000256" key="5">
    <source>
        <dbReference type="ARBA" id="ARBA00022989"/>
    </source>
</evidence>
<organism evidence="8 9">
    <name type="scientific">Candidatus Prevotella avicola</name>
    <dbReference type="NCBI Taxonomy" id="2838738"/>
    <lineage>
        <taxon>Bacteria</taxon>
        <taxon>Pseudomonadati</taxon>
        <taxon>Bacteroidota</taxon>
        <taxon>Bacteroidia</taxon>
        <taxon>Bacteroidales</taxon>
        <taxon>Prevotellaceae</taxon>
        <taxon>Prevotella</taxon>
    </lineage>
</organism>
<keyword evidence="3" id="KW-1003">Cell membrane</keyword>
<keyword evidence="6 7" id="KW-0472">Membrane</keyword>
<comment type="caution">
    <text evidence="8">The sequence shown here is derived from an EMBL/GenBank/DDBJ whole genome shotgun (WGS) entry which is preliminary data.</text>
</comment>
<dbReference type="AlphaFoldDB" id="A0A9D2FWU4"/>
<evidence type="ECO:0000256" key="7">
    <source>
        <dbReference type="SAM" id="Phobius"/>
    </source>
</evidence>
<feature type="transmembrane region" description="Helical" evidence="7">
    <location>
        <begin position="327"/>
        <end position="344"/>
    </location>
</feature>
<comment type="similarity">
    <text evidence="2">Belongs to the polysaccharide synthase family.</text>
</comment>
<evidence type="ECO:0000313" key="8">
    <source>
        <dbReference type="EMBL" id="HIZ68834.1"/>
    </source>
</evidence>
<sequence>MTMETLKEKTAKGLFWGMMNNGTMQLLNIVLGIFLARLLSPADYGLVGMLAIFTAIASALQESGFTAALANKRAPTDNEYNAVFWFSTLVSLSLYAILFFCSPLIAAFFHQSELTDLARVVFLTLPISALGTAPTAYLFKRMVVKETTLLRVSSLLLSGVVGITLALRGHAYWSLAWQQLTYVTLTSVGRFFLISWRPSLRIDFKPVREMFAFSYKILITTIVNTLSQNVLTVIFGRLFPAKTVGNFSQAFKWDTMASSFISGTVAQVAQPVLVEIRDDQGRQAHVFRKMLRFTAFLSFPAMFGLAMVSHEFILVTITDKWIDSVPLLRVLCVGGAFLPFYTMYQNLVISRGRSDIYMWCTLALIASQIVSVLLTAHYGVMVMVAVYTLLTVLWLLAWHWFAHRLIGLRLLDVLRDLSPFCLLSLAVMAFTYWITQPIHSLLPLLLARILLAAVLYLGALKLLHAQILEECLVFVKRKRGK</sequence>
<name>A0A9D2FWU4_9BACT</name>
<dbReference type="PANTHER" id="PTHR30250">
    <property type="entry name" value="PST FAMILY PREDICTED COLANIC ACID TRANSPORTER"/>
    <property type="match status" value="1"/>
</dbReference>
<reference evidence="8" key="1">
    <citation type="journal article" date="2021" name="PeerJ">
        <title>Extensive microbial diversity within the chicken gut microbiome revealed by metagenomics and culture.</title>
        <authorList>
            <person name="Gilroy R."/>
            <person name="Ravi A."/>
            <person name="Getino M."/>
            <person name="Pursley I."/>
            <person name="Horton D.L."/>
            <person name="Alikhan N.F."/>
            <person name="Baker D."/>
            <person name="Gharbi K."/>
            <person name="Hall N."/>
            <person name="Watson M."/>
            <person name="Adriaenssens E.M."/>
            <person name="Foster-Nyarko E."/>
            <person name="Jarju S."/>
            <person name="Secka A."/>
            <person name="Antonio M."/>
            <person name="Oren A."/>
            <person name="Chaudhuri R.R."/>
            <person name="La Ragione R."/>
            <person name="Hildebrand F."/>
            <person name="Pallen M.J."/>
        </authorList>
    </citation>
    <scope>NUCLEOTIDE SEQUENCE</scope>
    <source>
        <strain evidence="8">ChiHecec3B27-8219</strain>
    </source>
</reference>
<feature type="transmembrane region" description="Helical" evidence="7">
    <location>
        <begin position="380"/>
        <end position="401"/>
    </location>
</feature>